<dbReference type="AlphaFoldDB" id="A0A378MFG1"/>
<comment type="subunit">
    <text evidence="9 10">In the presence of PdxS, forms a dodecamer of heterodimers. Only shows activity in the heterodimer.</text>
</comment>
<dbReference type="PANTHER" id="PTHR31559">
    <property type="entry name" value="PYRIDOXAL 5'-PHOSPHATE SYNTHASE SUBUNIT SNO"/>
    <property type="match status" value="1"/>
</dbReference>
<feature type="binding site" evidence="10 12">
    <location>
        <begin position="47"/>
        <end position="49"/>
    </location>
    <ligand>
        <name>L-glutamine</name>
        <dbReference type="ChEBI" id="CHEBI:58359"/>
    </ligand>
</feature>
<evidence type="ECO:0000256" key="8">
    <source>
        <dbReference type="ARBA" id="ARBA00054599"/>
    </source>
</evidence>
<comment type="catalytic activity">
    <reaction evidence="7 10">
        <text>L-glutamine + H2O = L-glutamate + NH4(+)</text>
        <dbReference type="Rhea" id="RHEA:15889"/>
        <dbReference type="ChEBI" id="CHEBI:15377"/>
        <dbReference type="ChEBI" id="CHEBI:28938"/>
        <dbReference type="ChEBI" id="CHEBI:29985"/>
        <dbReference type="ChEBI" id="CHEBI:58359"/>
        <dbReference type="EC" id="3.5.1.2"/>
    </reaction>
</comment>
<keyword evidence="3 10" id="KW-0663">Pyridoxal phosphate</keyword>
<feature type="active site" description="Charge relay system" evidence="10 11">
    <location>
        <position position="170"/>
    </location>
</feature>
<evidence type="ECO:0000256" key="11">
    <source>
        <dbReference type="PIRSR" id="PIRSR005639-1"/>
    </source>
</evidence>
<keyword evidence="5 10" id="KW-0456">Lyase</keyword>
<evidence type="ECO:0000313" key="14">
    <source>
        <dbReference type="Proteomes" id="UP000254879"/>
    </source>
</evidence>
<sequence>MKKIGVLALQGAISEHVEMIRKTGNSPVTVKKPEQLNELAGLIIPGGESTAIRKLILRYGFMEPLKAFHKAGKGIFGTCAGMVLSATAIEGGEESLGFSHYTAMRNGFGRQKDSFEADLAIDALGKEPFRAVFIRAPYLLEPGKEVEVLAYVDDKIVAAREGNVLVTAFHPELTEDERLMQYFVDVCCEGI</sequence>
<dbReference type="InterPro" id="IPR029062">
    <property type="entry name" value="Class_I_gatase-like"/>
</dbReference>
<comment type="pathway">
    <text evidence="10">Cofactor biosynthesis; pyridoxal 5'-phosphate biosynthesis.</text>
</comment>
<dbReference type="GO" id="GO:0042823">
    <property type="term" value="P:pyridoxal phosphate biosynthetic process"/>
    <property type="evidence" value="ECO:0007669"/>
    <property type="project" value="UniProtKB-UniRule"/>
</dbReference>
<evidence type="ECO:0000256" key="9">
    <source>
        <dbReference type="ARBA" id="ARBA00064749"/>
    </source>
</evidence>
<comment type="function">
    <text evidence="8 10">Catalyzes the hydrolysis of glutamine to glutamate and ammonia as part of the biosynthesis of pyridoxal 5'-phosphate. The resulting ammonia molecule is channeled to the active site of PdxS.</text>
</comment>
<dbReference type="GO" id="GO:1903600">
    <property type="term" value="C:glutaminase complex"/>
    <property type="evidence" value="ECO:0007669"/>
    <property type="project" value="TreeGrafter"/>
</dbReference>
<evidence type="ECO:0000256" key="1">
    <source>
        <dbReference type="ARBA" id="ARBA00008345"/>
    </source>
</evidence>
<keyword evidence="13" id="KW-0808">Transferase</keyword>
<protein>
    <recommendedName>
        <fullName evidence="10">Pyridoxal 5'-phosphate synthase subunit PdxT</fullName>
        <ecNumber evidence="10">4.3.3.6</ecNumber>
    </recommendedName>
    <alternativeName>
        <fullName evidence="10">Pdx2</fullName>
    </alternativeName>
    <alternativeName>
        <fullName evidence="10">Pyridoxal 5'-phosphate synthase glutaminase subunit</fullName>
        <ecNumber evidence="10">3.5.1.2</ecNumber>
    </alternativeName>
</protein>
<dbReference type="EMBL" id="UGPG01000001">
    <property type="protein sequence ID" value="STY45109.1"/>
    <property type="molecule type" value="Genomic_DNA"/>
</dbReference>
<dbReference type="PIRSF" id="PIRSF005639">
    <property type="entry name" value="Glut_amidoT_SNO"/>
    <property type="match status" value="1"/>
</dbReference>
<comment type="catalytic activity">
    <reaction evidence="6 10">
        <text>aldehydo-D-ribose 5-phosphate + D-glyceraldehyde 3-phosphate + L-glutamine = pyridoxal 5'-phosphate + L-glutamate + phosphate + 3 H2O + H(+)</text>
        <dbReference type="Rhea" id="RHEA:31507"/>
        <dbReference type="ChEBI" id="CHEBI:15377"/>
        <dbReference type="ChEBI" id="CHEBI:15378"/>
        <dbReference type="ChEBI" id="CHEBI:29985"/>
        <dbReference type="ChEBI" id="CHEBI:43474"/>
        <dbReference type="ChEBI" id="CHEBI:58273"/>
        <dbReference type="ChEBI" id="CHEBI:58359"/>
        <dbReference type="ChEBI" id="CHEBI:59776"/>
        <dbReference type="ChEBI" id="CHEBI:597326"/>
        <dbReference type="EC" id="4.3.3.6"/>
    </reaction>
</comment>
<dbReference type="HAMAP" id="MF_01615">
    <property type="entry name" value="PdxT"/>
    <property type="match status" value="1"/>
</dbReference>
<dbReference type="GO" id="GO:0006543">
    <property type="term" value="P:L-glutamine catabolic process"/>
    <property type="evidence" value="ECO:0007669"/>
    <property type="project" value="UniProtKB-UniRule"/>
</dbReference>
<keyword evidence="4 10" id="KW-0315">Glutamine amidotransferase</keyword>
<accession>A0A378MFG1</accession>
<dbReference type="GO" id="GO:0008614">
    <property type="term" value="P:pyridoxine metabolic process"/>
    <property type="evidence" value="ECO:0007669"/>
    <property type="project" value="TreeGrafter"/>
</dbReference>
<feature type="binding site" evidence="10 12">
    <location>
        <begin position="134"/>
        <end position="135"/>
    </location>
    <ligand>
        <name>L-glutamine</name>
        <dbReference type="ChEBI" id="CHEBI:58359"/>
    </ligand>
</feature>
<dbReference type="GO" id="GO:0005829">
    <property type="term" value="C:cytosol"/>
    <property type="evidence" value="ECO:0007669"/>
    <property type="project" value="TreeGrafter"/>
</dbReference>
<dbReference type="UniPathway" id="UPA00245"/>
<reference evidence="13 14" key="1">
    <citation type="submission" date="2018-06" db="EMBL/GenBank/DDBJ databases">
        <authorList>
            <consortium name="Pathogen Informatics"/>
            <person name="Doyle S."/>
        </authorList>
    </citation>
    <scope>NUCLEOTIDE SEQUENCE [LARGE SCALE GENOMIC DNA]</scope>
    <source>
        <strain evidence="14">NCTC 10815</strain>
    </source>
</reference>
<evidence type="ECO:0000256" key="7">
    <source>
        <dbReference type="ARBA" id="ARBA00049534"/>
    </source>
</evidence>
<comment type="similarity">
    <text evidence="1 10">Belongs to the glutaminase PdxT/SNO family.</text>
</comment>
<feature type="active site" description="Charge relay system" evidence="10 11">
    <location>
        <position position="172"/>
    </location>
</feature>
<evidence type="ECO:0000256" key="6">
    <source>
        <dbReference type="ARBA" id="ARBA00047992"/>
    </source>
</evidence>
<dbReference type="EC" id="3.5.1.2" evidence="10"/>
<dbReference type="EC" id="4.3.3.6" evidence="10"/>
<evidence type="ECO:0000256" key="4">
    <source>
        <dbReference type="ARBA" id="ARBA00022962"/>
    </source>
</evidence>
<evidence type="ECO:0000256" key="12">
    <source>
        <dbReference type="PIRSR" id="PIRSR005639-2"/>
    </source>
</evidence>
<dbReference type="RefSeq" id="WP_115346193.1">
    <property type="nucleotide sequence ID" value="NZ_UGPG01000001.1"/>
</dbReference>
<evidence type="ECO:0000256" key="3">
    <source>
        <dbReference type="ARBA" id="ARBA00022898"/>
    </source>
</evidence>
<gene>
    <name evidence="10 13" type="primary">pdxT</name>
    <name evidence="13" type="ORF">NCTC10815_02484</name>
</gene>
<evidence type="ECO:0000256" key="2">
    <source>
        <dbReference type="ARBA" id="ARBA00022801"/>
    </source>
</evidence>
<dbReference type="CDD" id="cd01749">
    <property type="entry name" value="GATase1_PB"/>
    <property type="match status" value="1"/>
</dbReference>
<dbReference type="Proteomes" id="UP000254879">
    <property type="component" value="Unassembled WGS sequence"/>
</dbReference>
<keyword evidence="2 10" id="KW-0378">Hydrolase</keyword>
<dbReference type="PROSITE" id="PS01236">
    <property type="entry name" value="PDXT_SNO_1"/>
    <property type="match status" value="1"/>
</dbReference>
<dbReference type="NCBIfam" id="TIGR03800">
    <property type="entry name" value="PLP_synth_Pdx2"/>
    <property type="match status" value="1"/>
</dbReference>
<dbReference type="GO" id="GO:0036381">
    <property type="term" value="F:pyridoxal 5'-phosphate synthase (glutamine hydrolysing) activity"/>
    <property type="evidence" value="ECO:0007669"/>
    <property type="project" value="UniProtKB-UniRule"/>
</dbReference>
<dbReference type="InterPro" id="IPR002161">
    <property type="entry name" value="PdxT/SNO"/>
</dbReference>
<evidence type="ECO:0000256" key="10">
    <source>
        <dbReference type="HAMAP-Rule" id="MF_01615"/>
    </source>
</evidence>
<feature type="binding site" evidence="10 12">
    <location>
        <position position="105"/>
    </location>
    <ligand>
        <name>L-glutamine</name>
        <dbReference type="ChEBI" id="CHEBI:58359"/>
    </ligand>
</feature>
<dbReference type="GO" id="GO:0004359">
    <property type="term" value="F:glutaminase activity"/>
    <property type="evidence" value="ECO:0007669"/>
    <property type="project" value="UniProtKB-UniRule"/>
</dbReference>
<dbReference type="Gene3D" id="3.40.50.880">
    <property type="match status" value="1"/>
</dbReference>
<dbReference type="PANTHER" id="PTHR31559:SF0">
    <property type="entry name" value="PYRIDOXAL 5'-PHOSPHATE SYNTHASE SUBUNIT SNO1-RELATED"/>
    <property type="match status" value="1"/>
</dbReference>
<dbReference type="Pfam" id="PF01174">
    <property type="entry name" value="SNO"/>
    <property type="match status" value="1"/>
</dbReference>
<name>A0A378MFG1_LISGR</name>
<dbReference type="FunFam" id="3.40.50.880:FF:000010">
    <property type="entry name" value="uncharacterized protein LOC100176842 isoform X2"/>
    <property type="match status" value="1"/>
</dbReference>
<feature type="active site" description="Nucleophile" evidence="10 11">
    <location>
        <position position="79"/>
    </location>
</feature>
<evidence type="ECO:0000256" key="5">
    <source>
        <dbReference type="ARBA" id="ARBA00023239"/>
    </source>
</evidence>
<proteinExistence type="inferred from homology"/>
<dbReference type="PROSITE" id="PS51273">
    <property type="entry name" value="GATASE_TYPE_1"/>
    <property type="match status" value="1"/>
</dbReference>
<dbReference type="SUPFAM" id="SSF52317">
    <property type="entry name" value="Class I glutamine amidotransferase-like"/>
    <property type="match status" value="1"/>
</dbReference>
<dbReference type="InterPro" id="IPR021196">
    <property type="entry name" value="PdxT/SNO_CS"/>
</dbReference>
<evidence type="ECO:0000313" key="13">
    <source>
        <dbReference type="EMBL" id="STY45109.1"/>
    </source>
</evidence>
<dbReference type="GO" id="GO:0016740">
    <property type="term" value="F:transferase activity"/>
    <property type="evidence" value="ECO:0007669"/>
    <property type="project" value="UniProtKB-KW"/>
</dbReference>
<dbReference type="PROSITE" id="PS51130">
    <property type="entry name" value="PDXT_SNO_2"/>
    <property type="match status" value="1"/>
</dbReference>
<organism evidence="13 14">
    <name type="scientific">Listeria grayi</name>
    <name type="common">Listeria murrayi</name>
    <dbReference type="NCBI Taxonomy" id="1641"/>
    <lineage>
        <taxon>Bacteria</taxon>
        <taxon>Bacillati</taxon>
        <taxon>Bacillota</taxon>
        <taxon>Bacilli</taxon>
        <taxon>Bacillales</taxon>
        <taxon>Listeriaceae</taxon>
        <taxon>Listeria</taxon>
    </lineage>
</organism>